<dbReference type="EMBL" id="OBDY01000007">
    <property type="protein sequence ID" value="SNY45780.1"/>
    <property type="molecule type" value="Genomic_DNA"/>
</dbReference>
<accession>A0A285ICT8</accession>
<dbReference type="InterPro" id="IPR011008">
    <property type="entry name" value="Dimeric_a/b-barrel"/>
</dbReference>
<proteinExistence type="inferred from homology"/>
<name>A0A285ICT8_9ACTN</name>
<comment type="similarity">
    <text evidence="1">Belongs to the YciI family.</text>
</comment>
<dbReference type="InterPro" id="IPR005545">
    <property type="entry name" value="YCII"/>
</dbReference>
<keyword evidence="4" id="KW-1185">Reference proteome</keyword>
<dbReference type="Pfam" id="PF03795">
    <property type="entry name" value="YCII"/>
    <property type="match status" value="1"/>
</dbReference>
<dbReference type="RefSeq" id="WP_097321458.1">
    <property type="nucleotide sequence ID" value="NZ_OBDY01000007.1"/>
</dbReference>
<feature type="domain" description="YCII-related" evidence="2">
    <location>
        <begin position="1"/>
        <end position="115"/>
    </location>
</feature>
<reference evidence="3 4" key="1">
    <citation type="submission" date="2017-09" db="EMBL/GenBank/DDBJ databases">
        <authorList>
            <person name="Ehlers B."/>
            <person name="Leendertz F.H."/>
        </authorList>
    </citation>
    <scope>NUCLEOTIDE SEQUENCE [LARGE SCALE GENOMIC DNA]</scope>
    <source>
        <strain evidence="3 4">CGMCC 4.6857</strain>
    </source>
</reference>
<dbReference type="PANTHER" id="PTHR35174">
    <property type="entry name" value="BLL7171 PROTEIN-RELATED"/>
    <property type="match status" value="1"/>
</dbReference>
<sequence>MRYVMIIVGDETAWYEPKLPDGLMDEVGAWWGKWFEAGKLADGGAELQRTATAKTVGPGPDGRTTVTDGPFVELKEQVGGFIHLIADDIDDAVAVAATWPGIAAVGDRVEVRPVLER</sequence>
<evidence type="ECO:0000313" key="4">
    <source>
        <dbReference type="Proteomes" id="UP000219612"/>
    </source>
</evidence>
<dbReference type="Proteomes" id="UP000219612">
    <property type="component" value="Unassembled WGS sequence"/>
</dbReference>
<evidence type="ECO:0000259" key="2">
    <source>
        <dbReference type="Pfam" id="PF03795"/>
    </source>
</evidence>
<dbReference type="AlphaFoldDB" id="A0A285ICT8"/>
<evidence type="ECO:0000313" key="3">
    <source>
        <dbReference type="EMBL" id="SNY45780.1"/>
    </source>
</evidence>
<dbReference type="Gene3D" id="3.30.70.1060">
    <property type="entry name" value="Dimeric alpha+beta barrel"/>
    <property type="match status" value="1"/>
</dbReference>
<dbReference type="PANTHER" id="PTHR35174:SF3">
    <property type="entry name" value="BLL7171 PROTEIN"/>
    <property type="match status" value="1"/>
</dbReference>
<dbReference type="OrthoDB" id="668782at2"/>
<evidence type="ECO:0000256" key="1">
    <source>
        <dbReference type="ARBA" id="ARBA00007689"/>
    </source>
</evidence>
<protein>
    <submittedName>
        <fullName evidence="3">Uncharacterized conserved protein</fullName>
    </submittedName>
</protein>
<organism evidence="3 4">
    <name type="scientific">Paractinoplanes atraurantiacus</name>
    <dbReference type="NCBI Taxonomy" id="1036182"/>
    <lineage>
        <taxon>Bacteria</taxon>
        <taxon>Bacillati</taxon>
        <taxon>Actinomycetota</taxon>
        <taxon>Actinomycetes</taxon>
        <taxon>Micromonosporales</taxon>
        <taxon>Micromonosporaceae</taxon>
        <taxon>Paractinoplanes</taxon>
    </lineage>
</organism>
<dbReference type="SUPFAM" id="SSF54909">
    <property type="entry name" value="Dimeric alpha+beta barrel"/>
    <property type="match status" value="1"/>
</dbReference>
<gene>
    <name evidence="3" type="ORF">SAMN05421748_107292</name>
</gene>